<keyword evidence="1" id="KW-1133">Transmembrane helix</keyword>
<evidence type="ECO:0000313" key="2">
    <source>
        <dbReference type="EMBL" id="JAE39322.1"/>
    </source>
</evidence>
<feature type="transmembrane region" description="Helical" evidence="1">
    <location>
        <begin position="7"/>
        <end position="25"/>
    </location>
</feature>
<proteinExistence type="predicted"/>
<protein>
    <submittedName>
        <fullName evidence="2">Uncharacterized protein</fullName>
    </submittedName>
</protein>
<evidence type="ECO:0000256" key="1">
    <source>
        <dbReference type="SAM" id="Phobius"/>
    </source>
</evidence>
<accession>A0A0A9HRG8</accession>
<dbReference type="AlphaFoldDB" id="A0A0A9HRG8"/>
<feature type="transmembrane region" description="Helical" evidence="1">
    <location>
        <begin position="45"/>
        <end position="66"/>
    </location>
</feature>
<reference evidence="2" key="1">
    <citation type="submission" date="2014-09" db="EMBL/GenBank/DDBJ databases">
        <authorList>
            <person name="Magalhaes I.L.F."/>
            <person name="Oliveira U."/>
            <person name="Santos F.R."/>
            <person name="Vidigal T.H.D.A."/>
            <person name="Brescovit A.D."/>
            <person name="Santos A.J."/>
        </authorList>
    </citation>
    <scope>NUCLEOTIDE SEQUENCE</scope>
    <source>
        <tissue evidence="2">Shoot tissue taken approximately 20 cm above the soil surface</tissue>
    </source>
</reference>
<dbReference type="EMBL" id="GBRH01158574">
    <property type="protein sequence ID" value="JAE39322.1"/>
    <property type="molecule type" value="Transcribed_RNA"/>
</dbReference>
<sequence length="95" mass="10920">MVTGMRPLRLLIGIVQPPWVVVLQMTQHLLLMLRSSADQATSLMLFGFCVICVMTRSMLICTRIICYCRKQLKPTTLLFVPRYSSACCFQNLHRI</sequence>
<organism evidence="2">
    <name type="scientific">Arundo donax</name>
    <name type="common">Giant reed</name>
    <name type="synonym">Donax arundinaceus</name>
    <dbReference type="NCBI Taxonomy" id="35708"/>
    <lineage>
        <taxon>Eukaryota</taxon>
        <taxon>Viridiplantae</taxon>
        <taxon>Streptophyta</taxon>
        <taxon>Embryophyta</taxon>
        <taxon>Tracheophyta</taxon>
        <taxon>Spermatophyta</taxon>
        <taxon>Magnoliopsida</taxon>
        <taxon>Liliopsida</taxon>
        <taxon>Poales</taxon>
        <taxon>Poaceae</taxon>
        <taxon>PACMAD clade</taxon>
        <taxon>Arundinoideae</taxon>
        <taxon>Arundineae</taxon>
        <taxon>Arundo</taxon>
    </lineage>
</organism>
<reference evidence="2" key="2">
    <citation type="journal article" date="2015" name="Data Brief">
        <title>Shoot transcriptome of the giant reed, Arundo donax.</title>
        <authorList>
            <person name="Barrero R.A."/>
            <person name="Guerrero F.D."/>
            <person name="Moolhuijzen P."/>
            <person name="Goolsby J.A."/>
            <person name="Tidwell J."/>
            <person name="Bellgard S.E."/>
            <person name="Bellgard M.I."/>
        </authorList>
    </citation>
    <scope>NUCLEOTIDE SEQUENCE</scope>
    <source>
        <tissue evidence="2">Shoot tissue taken approximately 20 cm above the soil surface</tissue>
    </source>
</reference>
<keyword evidence="1" id="KW-0812">Transmembrane</keyword>
<keyword evidence="1" id="KW-0472">Membrane</keyword>
<name>A0A0A9HRG8_ARUDO</name>